<evidence type="ECO:0000313" key="2">
    <source>
        <dbReference type="Proteomes" id="UP000886786"/>
    </source>
</evidence>
<sequence>MDKNYEIDLRYENGYSKIESCFGLNLHVVENMHDTGIESYYFDSDYVIAKAKEKEEKNWAINYLLLEIYNGTRIACNLKPFKPFYTNSNIKTIHNQIFAYRRINAISLEDLEYKSTDSEFKITLRIAMINKTIRDMLILLNRVSNLDESTLINYYKIFDFVNTYIDLVEKYRNQILNSTVNIGVIQDIKNTYYDLKNELKKLKTFKRVTNNYLSVGLVSRHGLQSQTPKEQEMNYDEIFYSCLNSVRYLIKMNYLSNCFNFDALVKIDLENKNH</sequence>
<reference evidence="1" key="2">
    <citation type="journal article" date="2021" name="PeerJ">
        <title>Extensive microbial diversity within the chicken gut microbiome revealed by metagenomics and culture.</title>
        <authorList>
            <person name="Gilroy R."/>
            <person name="Ravi A."/>
            <person name="Getino M."/>
            <person name="Pursley I."/>
            <person name="Horton D.L."/>
            <person name="Alikhan N.F."/>
            <person name="Baker D."/>
            <person name="Gharbi K."/>
            <person name="Hall N."/>
            <person name="Watson M."/>
            <person name="Adriaenssens E.M."/>
            <person name="Foster-Nyarko E."/>
            <person name="Jarju S."/>
            <person name="Secka A."/>
            <person name="Antonio M."/>
            <person name="Oren A."/>
            <person name="Chaudhuri R.R."/>
            <person name="La Ragione R."/>
            <person name="Hildebrand F."/>
            <person name="Pallen M.J."/>
        </authorList>
    </citation>
    <scope>NUCLEOTIDE SEQUENCE</scope>
    <source>
        <strain evidence="1">CHK147-3167</strain>
    </source>
</reference>
<dbReference type="Proteomes" id="UP000886786">
    <property type="component" value="Unassembled WGS sequence"/>
</dbReference>
<organism evidence="1 2">
    <name type="scientific">Candidatus Coprosoma intestinipullorum</name>
    <dbReference type="NCBI Taxonomy" id="2840752"/>
    <lineage>
        <taxon>Bacteria</taxon>
        <taxon>Bacillati</taxon>
        <taxon>Bacillota</taxon>
        <taxon>Bacillota incertae sedis</taxon>
        <taxon>Candidatus Coprosoma</taxon>
    </lineage>
</organism>
<gene>
    <name evidence="1" type="ORF">IAB27_08135</name>
</gene>
<protein>
    <submittedName>
        <fullName evidence="1">Uncharacterized protein</fullName>
    </submittedName>
</protein>
<evidence type="ECO:0000313" key="1">
    <source>
        <dbReference type="EMBL" id="HIQ91561.1"/>
    </source>
</evidence>
<dbReference type="AlphaFoldDB" id="A0A9D1D0K4"/>
<dbReference type="EMBL" id="DVFV01000139">
    <property type="protein sequence ID" value="HIQ91561.1"/>
    <property type="molecule type" value="Genomic_DNA"/>
</dbReference>
<reference evidence="1" key="1">
    <citation type="submission" date="2020-10" db="EMBL/GenBank/DDBJ databases">
        <authorList>
            <person name="Gilroy R."/>
        </authorList>
    </citation>
    <scope>NUCLEOTIDE SEQUENCE</scope>
    <source>
        <strain evidence="1">CHK147-3167</strain>
    </source>
</reference>
<name>A0A9D1D0K4_9FIRM</name>
<proteinExistence type="predicted"/>
<accession>A0A9D1D0K4</accession>
<comment type="caution">
    <text evidence="1">The sequence shown here is derived from an EMBL/GenBank/DDBJ whole genome shotgun (WGS) entry which is preliminary data.</text>
</comment>